<dbReference type="InterPro" id="IPR019775">
    <property type="entry name" value="WD40_repeat_CS"/>
</dbReference>
<dbReference type="Pfam" id="PF00400">
    <property type="entry name" value="WD40"/>
    <property type="match status" value="2"/>
</dbReference>
<organism evidence="4 5">
    <name type="scientific">Sorghum bicolor</name>
    <name type="common">Sorghum</name>
    <name type="synonym">Sorghum vulgare</name>
    <dbReference type="NCBI Taxonomy" id="4558"/>
    <lineage>
        <taxon>Eukaryota</taxon>
        <taxon>Viridiplantae</taxon>
        <taxon>Streptophyta</taxon>
        <taxon>Embryophyta</taxon>
        <taxon>Tracheophyta</taxon>
        <taxon>Spermatophyta</taxon>
        <taxon>Magnoliopsida</taxon>
        <taxon>Liliopsida</taxon>
        <taxon>Poales</taxon>
        <taxon>Poaceae</taxon>
        <taxon>PACMAD clade</taxon>
        <taxon>Panicoideae</taxon>
        <taxon>Andropogonodae</taxon>
        <taxon>Andropogoneae</taxon>
        <taxon>Sorghinae</taxon>
        <taxon>Sorghum</taxon>
    </lineage>
</organism>
<protein>
    <submittedName>
        <fullName evidence="4">Uncharacterized protein</fullName>
    </submittedName>
</protein>
<feature type="repeat" description="WD" evidence="3">
    <location>
        <begin position="60"/>
        <end position="101"/>
    </location>
</feature>
<evidence type="ECO:0000256" key="1">
    <source>
        <dbReference type="ARBA" id="ARBA00022574"/>
    </source>
</evidence>
<gene>
    <name evidence="4" type="ORF">BDA96_05G101300</name>
</gene>
<name>A0A921QXD1_SORBI</name>
<dbReference type="InterPro" id="IPR015943">
    <property type="entry name" value="WD40/YVTN_repeat-like_dom_sf"/>
</dbReference>
<keyword evidence="2" id="KW-0677">Repeat</keyword>
<feature type="repeat" description="WD" evidence="3">
    <location>
        <begin position="16"/>
        <end position="52"/>
    </location>
</feature>
<evidence type="ECO:0000313" key="5">
    <source>
        <dbReference type="Proteomes" id="UP000807115"/>
    </source>
</evidence>
<dbReference type="InterPro" id="IPR050844">
    <property type="entry name" value="Coatomer_complex_subunit"/>
</dbReference>
<dbReference type="PROSITE" id="PS50082">
    <property type="entry name" value="WD_REPEATS_2"/>
    <property type="match status" value="2"/>
</dbReference>
<sequence length="151" mass="17252">MIWTLQNCHVCNTIALDTHQDGLLCVDFIAGADRQHLITGSKDQTAQIWDLEIQRRREYLQGHRDHVSVVHYHSAHHKLITCSLDGTIRIWDATTYRLENIIALNLGAVSDVGYIEDLQRIVVGCYQGIAMMEVNFHEVSIARQGRMQIMP</sequence>
<dbReference type="PROSITE" id="PS00678">
    <property type="entry name" value="WD_REPEATS_1"/>
    <property type="match status" value="2"/>
</dbReference>
<keyword evidence="1 3" id="KW-0853">WD repeat</keyword>
<reference evidence="4" key="2">
    <citation type="submission" date="2020-10" db="EMBL/GenBank/DDBJ databases">
        <authorList>
            <person name="Cooper E.A."/>
            <person name="Brenton Z.W."/>
            <person name="Flinn B.S."/>
            <person name="Jenkins J."/>
            <person name="Shu S."/>
            <person name="Flowers D."/>
            <person name="Luo F."/>
            <person name="Wang Y."/>
            <person name="Xia P."/>
            <person name="Barry K."/>
            <person name="Daum C."/>
            <person name="Lipzen A."/>
            <person name="Yoshinaga Y."/>
            <person name="Schmutz J."/>
            <person name="Saski C."/>
            <person name="Vermerris W."/>
            <person name="Kresovich S."/>
        </authorList>
    </citation>
    <scope>NUCLEOTIDE SEQUENCE</scope>
</reference>
<dbReference type="PROSITE" id="PS50294">
    <property type="entry name" value="WD_REPEATS_REGION"/>
    <property type="match status" value="2"/>
</dbReference>
<dbReference type="SUPFAM" id="SSF50978">
    <property type="entry name" value="WD40 repeat-like"/>
    <property type="match status" value="1"/>
</dbReference>
<dbReference type="InterPro" id="IPR036322">
    <property type="entry name" value="WD40_repeat_dom_sf"/>
</dbReference>
<dbReference type="Proteomes" id="UP000807115">
    <property type="component" value="Chromosome 5"/>
</dbReference>
<dbReference type="AlphaFoldDB" id="A0A921QXD1"/>
<evidence type="ECO:0000256" key="2">
    <source>
        <dbReference type="ARBA" id="ARBA00022737"/>
    </source>
</evidence>
<dbReference type="EMBL" id="CM027684">
    <property type="protein sequence ID" value="KAG0529474.1"/>
    <property type="molecule type" value="Genomic_DNA"/>
</dbReference>
<evidence type="ECO:0000256" key="3">
    <source>
        <dbReference type="PROSITE-ProRule" id="PRU00221"/>
    </source>
</evidence>
<dbReference type="PANTHER" id="PTHR19876">
    <property type="entry name" value="COATOMER"/>
    <property type="match status" value="1"/>
</dbReference>
<reference evidence="4" key="1">
    <citation type="journal article" date="2019" name="BMC Genomics">
        <title>A new reference genome for Sorghum bicolor reveals high levels of sequence similarity between sweet and grain genotypes: implications for the genetics of sugar metabolism.</title>
        <authorList>
            <person name="Cooper E.A."/>
            <person name="Brenton Z.W."/>
            <person name="Flinn B.S."/>
            <person name="Jenkins J."/>
            <person name="Shu S."/>
            <person name="Flowers D."/>
            <person name="Luo F."/>
            <person name="Wang Y."/>
            <person name="Xia P."/>
            <person name="Barry K."/>
            <person name="Daum C."/>
            <person name="Lipzen A."/>
            <person name="Yoshinaga Y."/>
            <person name="Schmutz J."/>
            <person name="Saski C."/>
            <person name="Vermerris W."/>
            <person name="Kresovich S."/>
        </authorList>
    </citation>
    <scope>NUCLEOTIDE SEQUENCE</scope>
</reference>
<dbReference type="Gene3D" id="2.130.10.10">
    <property type="entry name" value="YVTN repeat-like/Quinoprotein amine dehydrogenase"/>
    <property type="match status" value="1"/>
</dbReference>
<dbReference type="SMART" id="SM00320">
    <property type="entry name" value="WD40"/>
    <property type="match status" value="2"/>
</dbReference>
<dbReference type="InterPro" id="IPR001680">
    <property type="entry name" value="WD40_rpt"/>
</dbReference>
<proteinExistence type="predicted"/>
<evidence type="ECO:0000313" key="4">
    <source>
        <dbReference type="EMBL" id="KAG0529474.1"/>
    </source>
</evidence>
<dbReference type="PANTHER" id="PTHR19876:SF35">
    <property type="entry name" value="COATOMER WD ASSOCIATED REGION DOMAIN-CONTAINING PROTEIN"/>
    <property type="match status" value="1"/>
</dbReference>
<comment type="caution">
    <text evidence="4">The sequence shown here is derived from an EMBL/GenBank/DDBJ whole genome shotgun (WGS) entry which is preliminary data.</text>
</comment>
<accession>A0A921QXD1</accession>